<gene>
    <name evidence="3" type="primary">rimP</name>
    <name evidence="6" type="ORF">FHX50_000033</name>
</gene>
<dbReference type="Pfam" id="PF02576">
    <property type="entry name" value="RimP_N"/>
    <property type="match status" value="1"/>
</dbReference>
<comment type="caution">
    <text evidence="6">The sequence shown here is derived from an EMBL/GenBank/DDBJ whole genome shotgun (WGS) entry which is preliminary data.</text>
</comment>
<dbReference type="InterPro" id="IPR003728">
    <property type="entry name" value="Ribosome_maturation_RimP"/>
</dbReference>
<feature type="domain" description="Ribosome maturation factor RimP N-terminal" evidence="5">
    <location>
        <begin position="17"/>
        <end position="92"/>
    </location>
</feature>
<dbReference type="PANTHER" id="PTHR33867">
    <property type="entry name" value="RIBOSOME MATURATION FACTOR RIMP"/>
    <property type="match status" value="1"/>
</dbReference>
<name>A0A839QPR4_9MICO</name>
<accession>A0A839QPR4</accession>
<comment type="similarity">
    <text evidence="3">Belongs to the RimP family.</text>
</comment>
<dbReference type="SUPFAM" id="SSF75420">
    <property type="entry name" value="YhbC-like, N-terminal domain"/>
    <property type="match status" value="1"/>
</dbReference>
<evidence type="ECO:0000259" key="5">
    <source>
        <dbReference type="Pfam" id="PF02576"/>
    </source>
</evidence>
<organism evidence="6 7">
    <name type="scientific">Helcobacillus massiliensis</name>
    <dbReference type="NCBI Taxonomy" id="521392"/>
    <lineage>
        <taxon>Bacteria</taxon>
        <taxon>Bacillati</taxon>
        <taxon>Actinomycetota</taxon>
        <taxon>Actinomycetes</taxon>
        <taxon>Micrococcales</taxon>
        <taxon>Dermabacteraceae</taxon>
        <taxon>Helcobacillus</taxon>
    </lineage>
</organism>
<comment type="function">
    <text evidence="3">Required for maturation of 30S ribosomal subunits.</text>
</comment>
<evidence type="ECO:0000256" key="3">
    <source>
        <dbReference type="HAMAP-Rule" id="MF_01077"/>
    </source>
</evidence>
<dbReference type="EMBL" id="JACHWP010000001">
    <property type="protein sequence ID" value="MBB3021785.1"/>
    <property type="molecule type" value="Genomic_DNA"/>
</dbReference>
<dbReference type="RefSeq" id="WP_183373467.1">
    <property type="nucleotide sequence ID" value="NZ_CBCSFZ010000029.1"/>
</dbReference>
<proteinExistence type="inferred from homology"/>
<dbReference type="GO" id="GO:0000028">
    <property type="term" value="P:ribosomal small subunit assembly"/>
    <property type="evidence" value="ECO:0007669"/>
    <property type="project" value="TreeGrafter"/>
</dbReference>
<dbReference type="InterPro" id="IPR028989">
    <property type="entry name" value="RimP_N"/>
</dbReference>
<dbReference type="Proteomes" id="UP000568050">
    <property type="component" value="Unassembled WGS sequence"/>
</dbReference>
<dbReference type="AlphaFoldDB" id="A0A839QPR4"/>
<sequence length="180" mass="19658">MAIPPKPDDSVLMDAFTPIIHRHGLVCESVLAQRVGGTVRLVVTVDLPEDEIGSADLDTVTDVSEEISQLLDDDLSLIGDVPSTLDVTTPGVFRPLDSVRAFKRSRSRLLSGSLTDGRTFYGRLTDVVDDELVLDVQKPPHDPKRKKKGAAAPAAEKLKPGEHRVPITEVETAEIQLEFR</sequence>
<evidence type="ECO:0000256" key="1">
    <source>
        <dbReference type="ARBA" id="ARBA00022490"/>
    </source>
</evidence>
<dbReference type="InterPro" id="IPR035956">
    <property type="entry name" value="RimP_N_sf"/>
</dbReference>
<protein>
    <recommendedName>
        <fullName evidence="3">Ribosome maturation factor RimP</fullName>
    </recommendedName>
</protein>
<evidence type="ECO:0000313" key="7">
    <source>
        <dbReference type="Proteomes" id="UP000568050"/>
    </source>
</evidence>
<evidence type="ECO:0000313" key="6">
    <source>
        <dbReference type="EMBL" id="MBB3021785.1"/>
    </source>
</evidence>
<feature type="region of interest" description="Disordered" evidence="4">
    <location>
        <begin position="137"/>
        <end position="163"/>
    </location>
</feature>
<keyword evidence="2 3" id="KW-0690">Ribosome biogenesis</keyword>
<dbReference type="HAMAP" id="MF_01077">
    <property type="entry name" value="RimP"/>
    <property type="match status" value="1"/>
</dbReference>
<reference evidence="6 7" key="1">
    <citation type="submission" date="2020-08" db="EMBL/GenBank/DDBJ databases">
        <title>Sequencing the genomes of 1000 actinobacteria strains.</title>
        <authorList>
            <person name="Klenk H.-P."/>
        </authorList>
    </citation>
    <scope>NUCLEOTIDE SEQUENCE [LARGE SCALE GENOMIC DNA]</scope>
    <source>
        <strain evidence="6 7">DSM 23040</strain>
    </source>
</reference>
<keyword evidence="1 3" id="KW-0963">Cytoplasm</keyword>
<dbReference type="GO" id="GO:0005829">
    <property type="term" value="C:cytosol"/>
    <property type="evidence" value="ECO:0007669"/>
    <property type="project" value="TreeGrafter"/>
</dbReference>
<evidence type="ECO:0000256" key="2">
    <source>
        <dbReference type="ARBA" id="ARBA00022517"/>
    </source>
</evidence>
<comment type="subcellular location">
    <subcellularLocation>
        <location evidence="3">Cytoplasm</location>
    </subcellularLocation>
</comment>
<dbReference type="Gene3D" id="3.30.300.70">
    <property type="entry name" value="RimP-like superfamily, N-terminal"/>
    <property type="match status" value="1"/>
</dbReference>
<evidence type="ECO:0000256" key="4">
    <source>
        <dbReference type="SAM" id="MobiDB-lite"/>
    </source>
</evidence>
<keyword evidence="7" id="KW-1185">Reference proteome</keyword>
<dbReference type="PANTHER" id="PTHR33867:SF1">
    <property type="entry name" value="RIBOSOME MATURATION FACTOR RIMP"/>
    <property type="match status" value="1"/>
</dbReference>
<dbReference type="GO" id="GO:0006412">
    <property type="term" value="P:translation"/>
    <property type="evidence" value="ECO:0007669"/>
    <property type="project" value="TreeGrafter"/>
</dbReference>